<feature type="active site" description="O-(5'-phospho-DNA)-serine intermediate" evidence="5 6">
    <location>
        <position position="9"/>
    </location>
</feature>
<keyword evidence="9" id="KW-1185">Reference proteome</keyword>
<dbReference type="PROSITE" id="PS00397">
    <property type="entry name" value="RECOMBINASES_1"/>
    <property type="match status" value="1"/>
</dbReference>
<dbReference type="GO" id="GO:0000150">
    <property type="term" value="F:DNA strand exchange activity"/>
    <property type="evidence" value="ECO:0007669"/>
    <property type="project" value="InterPro"/>
</dbReference>
<evidence type="ECO:0000256" key="1">
    <source>
        <dbReference type="ARBA" id="ARBA00009913"/>
    </source>
</evidence>
<dbReference type="RefSeq" id="WP_254165204.1">
    <property type="nucleotide sequence ID" value="NZ_JANAFB010000006.1"/>
</dbReference>
<dbReference type="EMBL" id="JANAFB010000006">
    <property type="protein sequence ID" value="MCP3425154.1"/>
    <property type="molecule type" value="Genomic_DNA"/>
</dbReference>
<evidence type="ECO:0000256" key="4">
    <source>
        <dbReference type="ARBA" id="ARBA00023172"/>
    </source>
</evidence>
<dbReference type="Gene3D" id="3.40.50.1390">
    <property type="entry name" value="Resolvase, N-terminal catalytic domain"/>
    <property type="match status" value="1"/>
</dbReference>
<dbReference type="GO" id="GO:0015074">
    <property type="term" value="P:DNA integration"/>
    <property type="evidence" value="ECO:0007669"/>
    <property type="project" value="UniProtKB-KW"/>
</dbReference>
<evidence type="ECO:0000256" key="6">
    <source>
        <dbReference type="PROSITE-ProRule" id="PRU10137"/>
    </source>
</evidence>
<dbReference type="PROSITE" id="PS51736">
    <property type="entry name" value="RECOMBINASES_3"/>
    <property type="match status" value="1"/>
</dbReference>
<dbReference type="PROSITE" id="PS00398">
    <property type="entry name" value="RECOMBINASES_2"/>
    <property type="match status" value="1"/>
</dbReference>
<evidence type="ECO:0000313" key="9">
    <source>
        <dbReference type="Proteomes" id="UP001139502"/>
    </source>
</evidence>
<evidence type="ECO:0000256" key="5">
    <source>
        <dbReference type="PIRSR" id="PIRSR606118-50"/>
    </source>
</evidence>
<reference evidence="8" key="1">
    <citation type="submission" date="2022-06" db="EMBL/GenBank/DDBJ databases">
        <title>Rothia sp. isolated from sandalwood seedling.</title>
        <authorList>
            <person name="Tuikhar N."/>
            <person name="Kirdat K."/>
            <person name="Thorat V."/>
            <person name="Swetha P."/>
            <person name="Padma S."/>
            <person name="Sundararaj R."/>
            <person name="Yadav A."/>
        </authorList>
    </citation>
    <scope>NUCLEOTIDE SEQUENCE</scope>
    <source>
        <strain evidence="8">AR01</strain>
    </source>
</reference>
<dbReference type="AlphaFoldDB" id="A0A9X2KHU2"/>
<dbReference type="SUPFAM" id="SSF53041">
    <property type="entry name" value="Resolvase-like"/>
    <property type="match status" value="1"/>
</dbReference>
<comment type="similarity">
    <text evidence="1">Belongs to the site-specific recombinase resolvase family.</text>
</comment>
<dbReference type="PANTHER" id="PTHR30461:SF2">
    <property type="entry name" value="SERINE RECOMBINASE PINE-RELATED"/>
    <property type="match status" value="1"/>
</dbReference>
<organism evidence="8 9">
    <name type="scientific">Rothia santali</name>
    <dbReference type="NCBI Taxonomy" id="2949643"/>
    <lineage>
        <taxon>Bacteria</taxon>
        <taxon>Bacillati</taxon>
        <taxon>Actinomycetota</taxon>
        <taxon>Actinomycetes</taxon>
        <taxon>Micrococcales</taxon>
        <taxon>Micrococcaceae</taxon>
        <taxon>Rothia</taxon>
    </lineage>
</organism>
<dbReference type="InterPro" id="IPR036162">
    <property type="entry name" value="Resolvase-like_N_sf"/>
</dbReference>
<evidence type="ECO:0000256" key="2">
    <source>
        <dbReference type="ARBA" id="ARBA00022908"/>
    </source>
</evidence>
<accession>A0A9X2KHU2</accession>
<name>A0A9X2KHU2_9MICC</name>
<gene>
    <name evidence="8" type="ORF">NBM05_03705</name>
</gene>
<keyword evidence="3" id="KW-0238">DNA-binding</keyword>
<dbReference type="SMART" id="SM00857">
    <property type="entry name" value="Resolvase"/>
    <property type="match status" value="1"/>
</dbReference>
<dbReference type="Pfam" id="PF00239">
    <property type="entry name" value="Resolvase"/>
    <property type="match status" value="1"/>
</dbReference>
<dbReference type="Proteomes" id="UP001139502">
    <property type="component" value="Unassembled WGS sequence"/>
</dbReference>
<protein>
    <submittedName>
        <fullName evidence="8">Recombinase family protein</fullName>
    </submittedName>
</protein>
<dbReference type="SUPFAM" id="SSF46689">
    <property type="entry name" value="Homeodomain-like"/>
    <property type="match status" value="1"/>
</dbReference>
<dbReference type="PANTHER" id="PTHR30461">
    <property type="entry name" value="DNA-INVERTASE FROM LAMBDOID PROPHAGE"/>
    <property type="match status" value="1"/>
</dbReference>
<keyword evidence="4" id="KW-0233">DNA recombination</keyword>
<keyword evidence="2" id="KW-0229">DNA integration</keyword>
<comment type="caution">
    <text evidence="8">The sequence shown here is derived from an EMBL/GenBank/DDBJ whole genome shotgun (WGS) entry which is preliminary data.</text>
</comment>
<proteinExistence type="inferred from homology"/>
<dbReference type="CDD" id="cd03768">
    <property type="entry name" value="SR_ResInv"/>
    <property type="match status" value="1"/>
</dbReference>
<evidence type="ECO:0000256" key="3">
    <source>
        <dbReference type="ARBA" id="ARBA00023125"/>
    </source>
</evidence>
<dbReference type="InterPro" id="IPR050639">
    <property type="entry name" value="SSR_resolvase"/>
</dbReference>
<dbReference type="GO" id="GO:0003677">
    <property type="term" value="F:DNA binding"/>
    <property type="evidence" value="ECO:0007669"/>
    <property type="project" value="UniProtKB-KW"/>
</dbReference>
<evidence type="ECO:0000313" key="8">
    <source>
        <dbReference type="EMBL" id="MCP3425154.1"/>
    </source>
</evidence>
<evidence type="ECO:0000259" key="7">
    <source>
        <dbReference type="PROSITE" id="PS51736"/>
    </source>
</evidence>
<dbReference type="InterPro" id="IPR006118">
    <property type="entry name" value="Recombinase_CS"/>
</dbReference>
<sequence>MKIGYARVSTQDQGLGLEQQRAELIAHGCERVYSDIVSGAKTKRPGLEAAKAYLREGDVLVVTRLDRLGRTTVDTLKTIKDLDEAGQRIKALDLDLDTRTPAGRLVASVIISLSEWELDMIRTRTREALATARAAGRVGGRPGLPAEKRSAILASVQAGMSVVQTAKYHGVSRTTVYKIKARANEQ</sequence>
<feature type="domain" description="Resolvase/invertase-type recombinase catalytic" evidence="7">
    <location>
        <begin position="1"/>
        <end position="136"/>
    </location>
</feature>
<dbReference type="InterPro" id="IPR009057">
    <property type="entry name" value="Homeodomain-like_sf"/>
</dbReference>
<dbReference type="Pfam" id="PF13384">
    <property type="entry name" value="HTH_23"/>
    <property type="match status" value="1"/>
</dbReference>
<dbReference type="InterPro" id="IPR006119">
    <property type="entry name" value="Resolv_N"/>
</dbReference>